<dbReference type="OrthoDB" id="898678at2"/>
<proteinExistence type="predicted"/>
<evidence type="ECO:0000256" key="2">
    <source>
        <dbReference type="SAM" id="MobiDB-lite"/>
    </source>
</evidence>
<dbReference type="Pfam" id="PF24883">
    <property type="entry name" value="NPHP3_N"/>
    <property type="match status" value="1"/>
</dbReference>
<dbReference type="PANTHER" id="PTHR19860">
    <property type="entry name" value="DDB1- AND CUL4-ASSOCIATED FACTOR 12-RELATED"/>
    <property type="match status" value="1"/>
</dbReference>
<protein>
    <submittedName>
        <fullName evidence="4">Trypsin domain protein</fullName>
    </submittedName>
</protein>
<evidence type="ECO:0000313" key="5">
    <source>
        <dbReference type="Proteomes" id="UP000004095"/>
    </source>
</evidence>
<evidence type="ECO:0000256" key="1">
    <source>
        <dbReference type="ARBA" id="ARBA00022737"/>
    </source>
</evidence>
<dbReference type="GO" id="GO:0043531">
    <property type="term" value="F:ADP binding"/>
    <property type="evidence" value="ECO:0007669"/>
    <property type="project" value="InterPro"/>
</dbReference>
<dbReference type="PANTHER" id="PTHR19860:SF40">
    <property type="entry name" value="WD40 REPEAT-CONTAINING PROTEIN"/>
    <property type="match status" value="1"/>
</dbReference>
<dbReference type="Proteomes" id="UP000004095">
    <property type="component" value="Unassembled WGS sequence"/>
</dbReference>
<dbReference type="EMBL" id="AAWS01000011">
    <property type="protein sequence ID" value="EAY29476.1"/>
    <property type="molecule type" value="Genomic_DNA"/>
</dbReference>
<dbReference type="InterPro" id="IPR056884">
    <property type="entry name" value="NPHP3-like_N"/>
</dbReference>
<dbReference type="Gene3D" id="3.40.50.300">
    <property type="entry name" value="P-loop containing nucleotide triphosphate hydrolases"/>
    <property type="match status" value="1"/>
</dbReference>
<dbReference type="InterPro" id="IPR051191">
    <property type="entry name" value="DCAF12"/>
</dbReference>
<feature type="region of interest" description="Disordered" evidence="2">
    <location>
        <begin position="1330"/>
        <end position="1349"/>
    </location>
</feature>
<organism evidence="4 5">
    <name type="scientific">Microscilla marina ATCC 23134</name>
    <dbReference type="NCBI Taxonomy" id="313606"/>
    <lineage>
        <taxon>Bacteria</taxon>
        <taxon>Pseudomonadati</taxon>
        <taxon>Bacteroidota</taxon>
        <taxon>Cytophagia</taxon>
        <taxon>Cytophagales</taxon>
        <taxon>Microscillaceae</taxon>
        <taxon>Microscilla</taxon>
    </lineage>
</organism>
<dbReference type="InterPro" id="IPR027417">
    <property type="entry name" value="P-loop_NTPase"/>
</dbReference>
<dbReference type="SUPFAM" id="SSF48371">
    <property type="entry name" value="ARM repeat"/>
    <property type="match status" value="1"/>
</dbReference>
<keyword evidence="1" id="KW-0677">Repeat</keyword>
<dbReference type="SUPFAM" id="SSF52540">
    <property type="entry name" value="P-loop containing nucleoside triphosphate hydrolases"/>
    <property type="match status" value="1"/>
</dbReference>
<dbReference type="InterPro" id="IPR009003">
    <property type="entry name" value="Peptidase_S1_PA"/>
</dbReference>
<evidence type="ECO:0000313" key="4">
    <source>
        <dbReference type="EMBL" id="EAY29476.1"/>
    </source>
</evidence>
<name>A1ZK23_MICM2</name>
<reference evidence="4 5" key="1">
    <citation type="submission" date="2007-01" db="EMBL/GenBank/DDBJ databases">
        <authorList>
            <person name="Haygood M."/>
            <person name="Podell S."/>
            <person name="Anderson C."/>
            <person name="Hopkinson B."/>
            <person name="Roe K."/>
            <person name="Barbeau K."/>
            <person name="Gaasterland T."/>
            <person name="Ferriera S."/>
            <person name="Johnson J."/>
            <person name="Kravitz S."/>
            <person name="Beeson K."/>
            <person name="Sutton G."/>
            <person name="Rogers Y.-H."/>
            <person name="Friedman R."/>
            <person name="Frazier M."/>
            <person name="Venter J.C."/>
        </authorList>
    </citation>
    <scope>NUCLEOTIDE SEQUENCE [LARGE SCALE GENOMIC DNA]</scope>
    <source>
        <strain evidence="4 5">ATCC 23134</strain>
    </source>
</reference>
<dbReference type="SUPFAM" id="SSF50494">
    <property type="entry name" value="Trypsin-like serine proteases"/>
    <property type="match status" value="1"/>
</dbReference>
<comment type="caution">
    <text evidence="4">The sequence shown here is derived from an EMBL/GenBank/DDBJ whole genome shotgun (WGS) entry which is preliminary data.</text>
</comment>
<dbReference type="Gene3D" id="2.40.10.120">
    <property type="match status" value="1"/>
</dbReference>
<dbReference type="RefSeq" id="WP_002696562.1">
    <property type="nucleotide sequence ID" value="NZ_AAWS01000011.1"/>
</dbReference>
<sequence length="1718" mass="196800">MINNVLSPQQLENASVRILCGDEQGTGFFVDQDIILTAYHVIVDCIDENADIKINNVTYSKENVIDYDQKLDLCLIRTNEPTDTILPLTSANISYKQNCSTYGYPYSGEVTGERIEGKVDTISIDTHWGFSFNSEQVSEDVDYSGLSGGAVVSNHQVVGIVLLQRNSSVAAISVEKAQEFLTKNNIVVVKEESLNEIPEQLKNDVESSTPNYTVFQELTETLETQTGWFLCVGSPGSGKTTFAAAYNPDSENIKVCGRYFTKIPQDKTPLSVRISERNLISWIETTFSENTGQQVEQEENHGKRLERISLLLNNLANHYKGTQCVLLIDGLDEVKNLDSFLGVLPENLPDNLSIVLSCTSRDILPTHTKALIDENSVIEVTPLDIGQCEAFIQRELKKKEISTENIQAIARKSEGHPLYLRYLINYLLLNDVATEKIEDWVETIPAIGGEISKYYESLWDKFFKEETKLWIVLILSQIRQPVAQDILIKMLPANHQLSFYSHFEPINYLLKGEARLELYHASFKNFISNKVSHSIPLANDEIIKYCDQSLAGQYSLENRLHHYTLSSSPIKSLEICNQDWADNAAQHHVNPDLVTQDIRSVINIAVDERATTELIRVLLLLQRIEFRYDSVFAEHAFDLAEALIALGEYEAAIKYLVRDNTLLISEGDAIYFLQLLYENKAIKAGERLFSALDAKYRLYLKDEFGKKDEEISLEPFINQVRSLCLFMYENPKDGYFRIQQIRSFAKKMMNLSIEKDAQEMHEAFYDVREKSNSWLAAYIMRKSNDYLYAKELPKDVNITIDETWARTSALSINYINYLNYYSARQRIKGDTYYKAIADIEWLIESYGYENDTYTCSIIIEALIGESKNVKVVENVINTYIANEADKPLNLRDKNGVDFNVIAVRSFYFYQKCVGYIQPECNISDLPKHWHNGNLESGFCEIIKSLARLHGALAREKAEGNQMPAALEQCLGSIIATLNFKLASRVHWERSYHLPESIVPFIYEQVVQLYIDFFPDSVDTFISNIKDTNRHQLGIYTEGYRKALASVIRKLIKGDKKGKQTILLIGVLENHIVSQVQNRWERTPELLNVVQFYGLVDLPSKAKATFAKMLDTSMGPTWYKEAQFQLINTNLQLKGSEKHAAQFAALLDYASGEMTFQRYIRHNKESFIEELAQKGKLTLAIEYLKFETVPPVDVLIQNAEHFTVDSIALGKGNVQGANNLAIQSGALNILKHIPNVNPLIRVALCSIFTVNDETFRYVDGYATEMAKALNEIENEDHQTLAFEIVTQLLKSEDFKDAGAGAQTVEQEFVNNLRNALTEEVDWELYQFINGKSVKPPQQGSTQDDNSEEEQNCFTKFNQRFSNEGSFIDPKKLIEQGMKAFREERISVWDRNWSTLSTQARKNLKKLFKNDQEAIKSLSPYIKRYNNNTWAIVDNLIWFWENNLSEGQIDQINRHSSNHFKLLIRPEKYVFDKYRWMEKVSEDENQNEQMLKFIIWLLNHPLDAIRNDAHNALVFLSKVVPEQIILPLISEVVEDKPGFSRSLCSEILKEMAFEQPAIIIDLLNSQPQYLQKIVTNDHFSILVDFMIIGEELKESGYTVLYDALIDKFPDETASSDDARWDDDILSLISEEIDDLDELGILNDDFYEKLIQSIQGYDKIVDLKKSDKYLLRSYLGTESESYISRYTQVVHHLLNKAILPRVSKANQEAAYDIINRIYEYV</sequence>
<evidence type="ECO:0000259" key="3">
    <source>
        <dbReference type="Pfam" id="PF24883"/>
    </source>
</evidence>
<accession>A1ZK23</accession>
<keyword evidence="5" id="KW-1185">Reference proteome</keyword>
<gene>
    <name evidence="4" type="ORF">M23134_01536</name>
</gene>
<dbReference type="InterPro" id="IPR016024">
    <property type="entry name" value="ARM-type_fold"/>
</dbReference>
<dbReference type="Pfam" id="PF13365">
    <property type="entry name" value="Trypsin_2"/>
    <property type="match status" value="1"/>
</dbReference>
<dbReference type="eggNOG" id="COG0470">
    <property type="taxonomic scope" value="Bacteria"/>
</dbReference>
<feature type="domain" description="Nephrocystin 3-like N-terminal" evidence="3">
    <location>
        <begin position="224"/>
        <end position="361"/>
    </location>
</feature>